<dbReference type="EMBL" id="AACCWZ010000001">
    <property type="protein sequence ID" value="EAK0450375.1"/>
    <property type="molecule type" value="Genomic_DNA"/>
</dbReference>
<dbReference type="OrthoDB" id="5373155at2"/>
<gene>
    <name evidence="1" type="ORF">YZ36_00080</name>
</gene>
<name>A0A5M2GWQ4_CAMLA</name>
<protein>
    <submittedName>
        <fullName evidence="1">Uncharacterized protein</fullName>
    </submittedName>
</protein>
<sequence length="76" mass="8414">MNMSKKIFKTIELHGSKSGEISLCNLSNPYGVGSNDILSIGVALKKENGIDWKVHIPYENLKDLILALQEIEKSKA</sequence>
<accession>A0A5M2GWQ4</accession>
<organism evidence="1 2">
    <name type="scientific">Campylobacter lari</name>
    <dbReference type="NCBI Taxonomy" id="201"/>
    <lineage>
        <taxon>Bacteria</taxon>
        <taxon>Pseudomonadati</taxon>
        <taxon>Campylobacterota</taxon>
        <taxon>Epsilonproteobacteria</taxon>
        <taxon>Campylobacterales</taxon>
        <taxon>Campylobacteraceae</taxon>
        <taxon>Campylobacter</taxon>
    </lineage>
</organism>
<evidence type="ECO:0000313" key="1">
    <source>
        <dbReference type="EMBL" id="EAK0450375.1"/>
    </source>
</evidence>
<evidence type="ECO:0000313" key="2">
    <source>
        <dbReference type="Proteomes" id="UP000405656"/>
    </source>
</evidence>
<comment type="caution">
    <text evidence="1">The sequence shown here is derived from an EMBL/GenBank/DDBJ whole genome shotgun (WGS) entry which is preliminary data.</text>
</comment>
<reference evidence="1 2" key="1">
    <citation type="submission" date="2018-05" db="EMBL/GenBank/DDBJ databases">
        <authorList>
            <consortium name="PulseNet: The National Subtyping Network for Foodborne Disease Surveillance"/>
            <person name="Tarr C.L."/>
            <person name="Trees E."/>
            <person name="Katz L.S."/>
            <person name="Carleton-Romer H.A."/>
            <person name="Stroika S."/>
            <person name="Kucerova Z."/>
            <person name="Roache K.F."/>
            <person name="Sabol A.L."/>
            <person name="Besser J."/>
            <person name="Gerner-Smidt P."/>
        </authorList>
    </citation>
    <scope>NUCLEOTIDE SEQUENCE [LARGE SCALE GENOMIC DNA]</scope>
    <source>
        <strain evidence="1 2">20110455</strain>
    </source>
</reference>
<dbReference type="Proteomes" id="UP000405656">
    <property type="component" value="Unassembled WGS sequence"/>
</dbReference>
<proteinExistence type="predicted"/>
<dbReference type="AlphaFoldDB" id="A0A5M2GWQ4"/>